<evidence type="ECO:0000313" key="3">
    <source>
        <dbReference type="EMBL" id="MBB3059643.1"/>
    </source>
</evidence>
<keyword evidence="4" id="KW-1185">Reference proteome</keyword>
<dbReference type="Gene3D" id="3.30.750.170">
    <property type="match status" value="1"/>
</dbReference>
<feature type="chain" id="PRO_5031005120" description="Tail specific protease domain-containing protein" evidence="1">
    <location>
        <begin position="23"/>
        <end position="538"/>
    </location>
</feature>
<feature type="domain" description="Tail specific protease" evidence="2">
    <location>
        <begin position="268"/>
        <end position="418"/>
    </location>
</feature>
<evidence type="ECO:0000259" key="2">
    <source>
        <dbReference type="Pfam" id="PF03572"/>
    </source>
</evidence>
<protein>
    <recommendedName>
        <fullName evidence="2">Tail specific protease domain-containing protein</fullName>
    </recommendedName>
</protein>
<accession>A0A7W4W8K9</accession>
<dbReference type="PANTHER" id="PTHR32060:SF30">
    <property type="entry name" value="CARBOXY-TERMINAL PROCESSING PROTEASE CTPA"/>
    <property type="match status" value="1"/>
</dbReference>
<dbReference type="SUPFAM" id="SSF52096">
    <property type="entry name" value="ClpP/crotonase"/>
    <property type="match status" value="1"/>
</dbReference>
<reference evidence="3 4" key="1">
    <citation type="submission" date="2020-08" db="EMBL/GenBank/DDBJ databases">
        <title>Genomic Encyclopedia of Type Strains, Phase III (KMG-III): the genomes of soil and plant-associated and newly described type strains.</title>
        <authorList>
            <person name="Whitman W."/>
        </authorList>
    </citation>
    <scope>NUCLEOTIDE SEQUENCE [LARGE SCALE GENOMIC DNA]</scope>
    <source>
        <strain evidence="3 4">CECT 8799</strain>
    </source>
</reference>
<dbReference type="PROSITE" id="PS51257">
    <property type="entry name" value="PROKAR_LIPOPROTEIN"/>
    <property type="match status" value="1"/>
</dbReference>
<evidence type="ECO:0000313" key="4">
    <source>
        <dbReference type="Proteomes" id="UP000535937"/>
    </source>
</evidence>
<dbReference type="InterPro" id="IPR005151">
    <property type="entry name" value="Tail-specific_protease"/>
</dbReference>
<dbReference type="Gene3D" id="2.30.42.10">
    <property type="match status" value="1"/>
</dbReference>
<dbReference type="InterPro" id="IPR029045">
    <property type="entry name" value="ClpP/crotonase-like_dom_sf"/>
</dbReference>
<dbReference type="RefSeq" id="WP_183456273.1">
    <property type="nucleotide sequence ID" value="NZ_JACHWZ010000002.1"/>
</dbReference>
<dbReference type="AlphaFoldDB" id="A0A7W4W8K9"/>
<dbReference type="Gene3D" id="3.90.226.10">
    <property type="entry name" value="2-enoyl-CoA Hydratase, Chain A, domain 1"/>
    <property type="match status" value="1"/>
</dbReference>
<dbReference type="Pfam" id="PF03572">
    <property type="entry name" value="Peptidase_S41"/>
    <property type="match status" value="1"/>
</dbReference>
<dbReference type="GO" id="GO:0008236">
    <property type="term" value="F:serine-type peptidase activity"/>
    <property type="evidence" value="ECO:0007669"/>
    <property type="project" value="InterPro"/>
</dbReference>
<evidence type="ECO:0000256" key="1">
    <source>
        <dbReference type="SAM" id="SignalP"/>
    </source>
</evidence>
<proteinExistence type="predicted"/>
<dbReference type="PANTHER" id="PTHR32060">
    <property type="entry name" value="TAIL-SPECIFIC PROTEASE"/>
    <property type="match status" value="1"/>
</dbReference>
<gene>
    <name evidence="3" type="ORF">FHS09_000451</name>
</gene>
<comment type="caution">
    <text evidence="3">The sequence shown here is derived from an EMBL/GenBank/DDBJ whole genome shotgun (WGS) entry which is preliminary data.</text>
</comment>
<feature type="signal peptide" evidence="1">
    <location>
        <begin position="1"/>
        <end position="22"/>
    </location>
</feature>
<dbReference type="EMBL" id="JACHWZ010000002">
    <property type="protein sequence ID" value="MBB3059643.1"/>
    <property type="molecule type" value="Genomic_DNA"/>
</dbReference>
<dbReference type="GO" id="GO:0004175">
    <property type="term" value="F:endopeptidase activity"/>
    <property type="evidence" value="ECO:0007669"/>
    <property type="project" value="TreeGrafter"/>
</dbReference>
<sequence>MEVTFHRLSLSTFFALSASVLAACGSGSGSSNETTTLSGNNPPVGWQSGVFQSADTFATRCASPRSGTDPSTDKPYLDVAGSVLDENNWLRSWSHNTYLWYDEIEDRDPAGYVDPTKYFEVLKTDGLSPTGAAKDNFHFWMPTDEWNQQSQSGVSVGYGFHWAIVQSTAPGREILAAYSDRESSWPEGISRGAKVLAVDGVDAVNADDQASVDVLNAAFFPSESGETHEFQVEYLDGTTATVTLTASAVTSEPVQNVNVFETSGGERVGYMLFNDHIATAEKGLVDAVNELKTGGDIQELVLDLRYNGGGYLAIASQLAYMIAGGEATAGKTFEQLEFNDQHPTRDPVTGEPLDPIPFIDVTVGLSSMSENQPLPTLNLDRVFVLTSPNTCSASEAIINSLRGVDIEVVQIGAGTCGKPYGFYPTDNCGTTYFTIQFRGVNDKGFGDYSDGFMPNSNFDDGQAVVRGCEVGDDFSRPLGDTGEGRLATALNYIEEGSCGSFSASSFSTEAAFGTRLSASDGRIAKSAWRQNRIMLMSR</sequence>
<name>A0A7W4W8K9_9GAMM</name>
<dbReference type="InterPro" id="IPR036034">
    <property type="entry name" value="PDZ_sf"/>
</dbReference>
<organism evidence="3 4">
    <name type="scientific">Microbulbifer rhizosphaerae</name>
    <dbReference type="NCBI Taxonomy" id="1562603"/>
    <lineage>
        <taxon>Bacteria</taxon>
        <taxon>Pseudomonadati</taxon>
        <taxon>Pseudomonadota</taxon>
        <taxon>Gammaproteobacteria</taxon>
        <taxon>Cellvibrionales</taxon>
        <taxon>Microbulbiferaceae</taxon>
        <taxon>Microbulbifer</taxon>
    </lineage>
</organism>
<dbReference type="Proteomes" id="UP000535937">
    <property type="component" value="Unassembled WGS sequence"/>
</dbReference>
<keyword evidence="1" id="KW-0732">Signal</keyword>
<dbReference type="GO" id="GO:0030288">
    <property type="term" value="C:outer membrane-bounded periplasmic space"/>
    <property type="evidence" value="ECO:0007669"/>
    <property type="project" value="TreeGrafter"/>
</dbReference>
<dbReference type="GO" id="GO:0006508">
    <property type="term" value="P:proteolysis"/>
    <property type="evidence" value="ECO:0007669"/>
    <property type="project" value="InterPro"/>
</dbReference>
<dbReference type="GO" id="GO:0007165">
    <property type="term" value="P:signal transduction"/>
    <property type="evidence" value="ECO:0007669"/>
    <property type="project" value="TreeGrafter"/>
</dbReference>